<dbReference type="Gene3D" id="3.90.76.10">
    <property type="entry name" value="Dipeptide-binding Protein, Domain 1"/>
    <property type="match status" value="1"/>
</dbReference>
<sequence>MHPPAAPAVRRRDFLRWTGITAVGLGALGLPGCSVLSGGDSASGGRGGSGVLTVATQRSLDNLDPHGPFAATEQIRLFGQQVFDTLVAREGGQLVPAVATSWENPEPTVWRFTLREDVTWHDGSPLTAEDAAYSVRRQAEADSPLSNLWSALSEVTTDGPATLVVRTEQPLGTVLANLSLLRLLPAGKADAPDFFRSPIGSGPFRVTSFVPGDHLELAAHTTYWNGAPAAGGLLLRSIPEVTTRITALESGEVQLTWPLPSDQIARLRQNGDLRLYDSPSYQHWFNWFNCSRAPFTDPRVRQAMWHAIDAESLVANVFPETAAVAQAPITSAVFGFAAQRPYAYDPQRARDLLAEAGLAGGFRTSLIWNRTQAPQIRQVAETFVSSWREIGVEVVPQELEEAQWLERLLALDWDMDLQTNVTATGDADYTLGRLYTSAANRLGYANPELDTVLAGARSSVDQAERERLYGRACQILWEDAVGIWPIEMRMNFATTTDVTGFEPTPHEAPELRTVNRAV</sequence>
<name>A0ABN1N866_9PSEU</name>
<evidence type="ECO:0000313" key="3">
    <source>
        <dbReference type="Proteomes" id="UP001499967"/>
    </source>
</evidence>
<organism evidence="2 3">
    <name type="scientific">Pseudonocardia zijingensis</name>
    <dbReference type="NCBI Taxonomy" id="153376"/>
    <lineage>
        <taxon>Bacteria</taxon>
        <taxon>Bacillati</taxon>
        <taxon>Actinomycetota</taxon>
        <taxon>Actinomycetes</taxon>
        <taxon>Pseudonocardiales</taxon>
        <taxon>Pseudonocardiaceae</taxon>
        <taxon>Pseudonocardia</taxon>
    </lineage>
</organism>
<dbReference type="RefSeq" id="WP_343944632.1">
    <property type="nucleotide sequence ID" value="NZ_BAAAHP010000177.1"/>
</dbReference>
<dbReference type="PANTHER" id="PTHR30290">
    <property type="entry name" value="PERIPLASMIC BINDING COMPONENT OF ABC TRANSPORTER"/>
    <property type="match status" value="1"/>
</dbReference>
<dbReference type="Proteomes" id="UP001499967">
    <property type="component" value="Unassembled WGS sequence"/>
</dbReference>
<dbReference type="SUPFAM" id="SSF53850">
    <property type="entry name" value="Periplasmic binding protein-like II"/>
    <property type="match status" value="1"/>
</dbReference>
<feature type="domain" description="Solute-binding protein family 5" evidence="1">
    <location>
        <begin position="94"/>
        <end position="439"/>
    </location>
</feature>
<evidence type="ECO:0000259" key="1">
    <source>
        <dbReference type="Pfam" id="PF00496"/>
    </source>
</evidence>
<dbReference type="InterPro" id="IPR030678">
    <property type="entry name" value="Peptide/Ni-bd"/>
</dbReference>
<dbReference type="EMBL" id="BAAAHP010000177">
    <property type="protein sequence ID" value="GAA0896851.1"/>
    <property type="molecule type" value="Genomic_DNA"/>
</dbReference>
<proteinExistence type="predicted"/>
<gene>
    <name evidence="2" type="ORF">GCM10009559_56280</name>
</gene>
<dbReference type="PIRSF" id="PIRSF002741">
    <property type="entry name" value="MppA"/>
    <property type="match status" value="1"/>
</dbReference>
<protein>
    <submittedName>
        <fullName evidence="2">ABC transporter substrate-binding protein</fullName>
    </submittedName>
</protein>
<dbReference type="Gene3D" id="3.10.105.10">
    <property type="entry name" value="Dipeptide-binding Protein, Domain 3"/>
    <property type="match status" value="1"/>
</dbReference>
<reference evidence="2 3" key="1">
    <citation type="journal article" date="2019" name="Int. J. Syst. Evol. Microbiol.">
        <title>The Global Catalogue of Microorganisms (GCM) 10K type strain sequencing project: providing services to taxonomists for standard genome sequencing and annotation.</title>
        <authorList>
            <consortium name="The Broad Institute Genomics Platform"/>
            <consortium name="The Broad Institute Genome Sequencing Center for Infectious Disease"/>
            <person name="Wu L."/>
            <person name="Ma J."/>
        </authorList>
    </citation>
    <scope>NUCLEOTIDE SEQUENCE [LARGE SCALE GENOMIC DNA]</scope>
    <source>
        <strain evidence="2 3">JCM 11117</strain>
    </source>
</reference>
<dbReference type="CDD" id="cd00995">
    <property type="entry name" value="PBP2_NikA_DppA_OppA_like"/>
    <property type="match status" value="1"/>
</dbReference>
<keyword evidence="3" id="KW-1185">Reference proteome</keyword>
<dbReference type="InterPro" id="IPR006311">
    <property type="entry name" value="TAT_signal"/>
</dbReference>
<accession>A0ABN1N866</accession>
<comment type="caution">
    <text evidence="2">The sequence shown here is derived from an EMBL/GenBank/DDBJ whole genome shotgun (WGS) entry which is preliminary data.</text>
</comment>
<dbReference type="Pfam" id="PF00496">
    <property type="entry name" value="SBP_bac_5"/>
    <property type="match status" value="1"/>
</dbReference>
<dbReference type="PROSITE" id="PS51318">
    <property type="entry name" value="TAT"/>
    <property type="match status" value="1"/>
</dbReference>
<dbReference type="InterPro" id="IPR000914">
    <property type="entry name" value="SBP_5_dom"/>
</dbReference>
<dbReference type="Gene3D" id="3.40.190.10">
    <property type="entry name" value="Periplasmic binding protein-like II"/>
    <property type="match status" value="1"/>
</dbReference>
<dbReference type="InterPro" id="IPR039424">
    <property type="entry name" value="SBP_5"/>
</dbReference>
<evidence type="ECO:0000313" key="2">
    <source>
        <dbReference type="EMBL" id="GAA0896851.1"/>
    </source>
</evidence>